<dbReference type="InterPro" id="IPR013130">
    <property type="entry name" value="Fe3_Rdtase_TM_dom"/>
</dbReference>
<sequence length="721" mass="79329">MRPFTAFLWLASNLILGAIAEKVASGLDGYGLDPTGDWCMWGCYWTISPLGLECSKPGDINGISTLITSPACRASDTSFLTTLAWCMHQRCTYLRVWELEAKWDGSANVLTGTPGAKWTYTEALQHVQANGPPTRELPSPTNILNFTAVVPEGRYLLTYNGLGGIQREQIASNTYGIIVLVVGFGAPIILTWLGYLPYMSRLLDKLNPRILYPSSIGRYQVAPLPYLIGNAPTRGQALAILGYFILNLLVSTIDYRSFQPQGLRPNLSVEIGVYVLYRTGIIAFALLPLLLLFSSRNNVLLHVTNWSHATYLLLHRWVARLFCIHALVHTIVALPNFYATDAKKPYWIWGAVATVAMALILLTSVLWVRRQWYEAFLAVHIVLAVITIAGCWYHVVLWIGMGTYGYETWLYVACAVWFFDRLARAARVVGNALEGSRRAHVVELDGPGGEYVRVDIPGLRWGTGDPGTHVYAYFPTLSLWRQPWENHPFSLVPAVLLHRAPKGEKSLPQGGNKTSVDEVVGSSSRSDSSTPTPTTGKKSLSVHVVDDEVVVDVEKSSPPPPPTATGITLFIKKAAGVTKHLRADSRLFVLLDGPYPNTPTREIRRCDRLLLIAGGVGITSVLPWIANHPNVKVCWSLRESARCLIAEVEELVSQAADRDVRVGSRLNFDDLLAREVVAGWEKVGVVVSGPGGLCDDVRAAVVAAGRKGPTAFELEVDAYTW</sequence>
<reference evidence="12" key="1">
    <citation type="journal article" date="2023" name="Mol. Phylogenet. Evol.">
        <title>Genome-scale phylogeny and comparative genomics of the fungal order Sordariales.</title>
        <authorList>
            <person name="Hensen N."/>
            <person name="Bonometti L."/>
            <person name="Westerberg I."/>
            <person name="Brannstrom I.O."/>
            <person name="Guillou S."/>
            <person name="Cros-Aarteil S."/>
            <person name="Calhoun S."/>
            <person name="Haridas S."/>
            <person name="Kuo A."/>
            <person name="Mondo S."/>
            <person name="Pangilinan J."/>
            <person name="Riley R."/>
            <person name="LaButti K."/>
            <person name="Andreopoulos B."/>
            <person name="Lipzen A."/>
            <person name="Chen C."/>
            <person name="Yan M."/>
            <person name="Daum C."/>
            <person name="Ng V."/>
            <person name="Clum A."/>
            <person name="Steindorff A."/>
            <person name="Ohm R.A."/>
            <person name="Martin F."/>
            <person name="Silar P."/>
            <person name="Natvig D.O."/>
            <person name="Lalanne C."/>
            <person name="Gautier V."/>
            <person name="Ament-Velasquez S.L."/>
            <person name="Kruys A."/>
            <person name="Hutchinson M.I."/>
            <person name="Powell A.J."/>
            <person name="Barry K."/>
            <person name="Miller A.N."/>
            <person name="Grigoriev I.V."/>
            <person name="Debuchy R."/>
            <person name="Gladieux P."/>
            <person name="Hiltunen Thoren M."/>
            <person name="Johannesson H."/>
        </authorList>
    </citation>
    <scope>NUCLEOTIDE SEQUENCE</scope>
    <source>
        <strain evidence="12">CBS 232.78</strain>
    </source>
</reference>
<evidence type="ECO:0000256" key="3">
    <source>
        <dbReference type="ARBA" id="ARBA00022692"/>
    </source>
</evidence>
<dbReference type="CDD" id="cd06186">
    <property type="entry name" value="NOX_Duox_like_FAD_NADP"/>
    <property type="match status" value="1"/>
</dbReference>
<reference evidence="12" key="2">
    <citation type="submission" date="2023-06" db="EMBL/GenBank/DDBJ databases">
        <authorList>
            <consortium name="Lawrence Berkeley National Laboratory"/>
            <person name="Haridas S."/>
            <person name="Hensen N."/>
            <person name="Bonometti L."/>
            <person name="Westerberg I."/>
            <person name="Brannstrom I.O."/>
            <person name="Guillou S."/>
            <person name="Cros-Aarteil S."/>
            <person name="Calhoun S."/>
            <person name="Kuo A."/>
            <person name="Mondo S."/>
            <person name="Pangilinan J."/>
            <person name="Riley R."/>
            <person name="LaButti K."/>
            <person name="Andreopoulos B."/>
            <person name="Lipzen A."/>
            <person name="Chen C."/>
            <person name="Yanf M."/>
            <person name="Daum C."/>
            <person name="Ng V."/>
            <person name="Clum A."/>
            <person name="Steindorff A."/>
            <person name="Ohm R."/>
            <person name="Martin F."/>
            <person name="Silar P."/>
            <person name="Natvig D."/>
            <person name="Lalanne C."/>
            <person name="Gautier V."/>
            <person name="Ament-velasquez S.L."/>
            <person name="Kruys A."/>
            <person name="Hutchinson M.I."/>
            <person name="Powell A.J."/>
            <person name="Barry K."/>
            <person name="Miller A.N."/>
            <person name="Grigoriev I.V."/>
            <person name="Debuchy R."/>
            <person name="Gladieux P."/>
            <person name="Thoren M.H."/>
            <person name="Johannesson H."/>
        </authorList>
    </citation>
    <scope>NUCLEOTIDE SEQUENCE</scope>
    <source>
        <strain evidence="12">CBS 232.78</strain>
    </source>
</reference>
<dbReference type="GO" id="GO:0006826">
    <property type="term" value="P:iron ion transport"/>
    <property type="evidence" value="ECO:0007669"/>
    <property type="project" value="TreeGrafter"/>
</dbReference>
<dbReference type="GO" id="GO:0000293">
    <property type="term" value="F:ferric-chelate reductase activity"/>
    <property type="evidence" value="ECO:0007669"/>
    <property type="project" value="TreeGrafter"/>
</dbReference>
<dbReference type="InterPro" id="IPR039261">
    <property type="entry name" value="FNR_nucleotide-bd"/>
</dbReference>
<keyword evidence="6 9" id="KW-0472">Membrane</keyword>
<dbReference type="SFLD" id="SFLDS00052">
    <property type="entry name" value="Ferric_Reductase_Domain"/>
    <property type="match status" value="1"/>
</dbReference>
<gene>
    <name evidence="12" type="ORF">B0H63DRAFT_510069</name>
</gene>
<dbReference type="Gene3D" id="3.40.50.80">
    <property type="entry name" value="Nucleotide-binding domain of ferredoxin-NADP reductase (FNR) module"/>
    <property type="match status" value="1"/>
</dbReference>
<keyword evidence="4 9" id="KW-1133">Transmembrane helix</keyword>
<keyword evidence="3 9" id="KW-0812">Transmembrane</keyword>
<dbReference type="PANTHER" id="PTHR32361:SF9">
    <property type="entry name" value="FERRIC REDUCTASE TRANSMEMBRANE COMPONENT 3-RELATED"/>
    <property type="match status" value="1"/>
</dbReference>
<keyword evidence="10" id="KW-0732">Signal</keyword>
<protein>
    <submittedName>
        <fullName evidence="12">Ferric reductase like transmembrane component-domain-containing protein</fullName>
    </submittedName>
</protein>
<dbReference type="GO" id="GO:0015677">
    <property type="term" value="P:copper ion import"/>
    <property type="evidence" value="ECO:0007669"/>
    <property type="project" value="TreeGrafter"/>
</dbReference>
<dbReference type="InterPro" id="IPR051410">
    <property type="entry name" value="Ferric/Cupric_Reductase"/>
</dbReference>
<evidence type="ECO:0000256" key="1">
    <source>
        <dbReference type="ARBA" id="ARBA00004141"/>
    </source>
</evidence>
<dbReference type="AlphaFoldDB" id="A0AAE0NP85"/>
<dbReference type="GO" id="GO:0005886">
    <property type="term" value="C:plasma membrane"/>
    <property type="evidence" value="ECO:0007669"/>
    <property type="project" value="TreeGrafter"/>
</dbReference>
<feature type="domain" description="FAD-binding FR-type" evidence="11">
    <location>
        <begin position="421"/>
        <end position="601"/>
    </location>
</feature>
<feature type="transmembrane region" description="Helical" evidence="9">
    <location>
        <begin position="237"/>
        <end position="255"/>
    </location>
</feature>
<feature type="chain" id="PRO_5042005417" evidence="10">
    <location>
        <begin position="21"/>
        <end position="721"/>
    </location>
</feature>
<name>A0AAE0NP85_9PEZI</name>
<dbReference type="PANTHER" id="PTHR32361">
    <property type="entry name" value="FERRIC/CUPRIC REDUCTASE TRANSMEMBRANE COMPONENT"/>
    <property type="match status" value="1"/>
</dbReference>
<evidence type="ECO:0000256" key="6">
    <source>
        <dbReference type="ARBA" id="ARBA00023136"/>
    </source>
</evidence>
<keyword evidence="13" id="KW-1185">Reference proteome</keyword>
<evidence type="ECO:0000256" key="2">
    <source>
        <dbReference type="ARBA" id="ARBA00022448"/>
    </source>
</evidence>
<evidence type="ECO:0000256" key="4">
    <source>
        <dbReference type="ARBA" id="ARBA00022989"/>
    </source>
</evidence>
<dbReference type="InterPro" id="IPR017927">
    <property type="entry name" value="FAD-bd_FR_type"/>
</dbReference>
<feature type="transmembrane region" description="Helical" evidence="9">
    <location>
        <begin position="375"/>
        <end position="395"/>
    </location>
</feature>
<feature type="signal peptide" evidence="10">
    <location>
        <begin position="1"/>
        <end position="20"/>
    </location>
</feature>
<feature type="region of interest" description="Disordered" evidence="8">
    <location>
        <begin position="503"/>
        <end position="541"/>
    </location>
</feature>
<evidence type="ECO:0000313" key="12">
    <source>
        <dbReference type="EMBL" id="KAK3385171.1"/>
    </source>
</evidence>
<evidence type="ECO:0000256" key="7">
    <source>
        <dbReference type="ARBA" id="ARBA00023180"/>
    </source>
</evidence>
<dbReference type="GO" id="GO:0006879">
    <property type="term" value="P:intracellular iron ion homeostasis"/>
    <property type="evidence" value="ECO:0007669"/>
    <property type="project" value="TreeGrafter"/>
</dbReference>
<accession>A0AAE0NP85</accession>
<organism evidence="12 13">
    <name type="scientific">Podospora didyma</name>
    <dbReference type="NCBI Taxonomy" id="330526"/>
    <lineage>
        <taxon>Eukaryota</taxon>
        <taxon>Fungi</taxon>
        <taxon>Dikarya</taxon>
        <taxon>Ascomycota</taxon>
        <taxon>Pezizomycotina</taxon>
        <taxon>Sordariomycetes</taxon>
        <taxon>Sordariomycetidae</taxon>
        <taxon>Sordariales</taxon>
        <taxon>Podosporaceae</taxon>
        <taxon>Podospora</taxon>
    </lineage>
</organism>
<feature type="transmembrane region" description="Helical" evidence="9">
    <location>
        <begin position="346"/>
        <end position="368"/>
    </location>
</feature>
<dbReference type="EMBL" id="JAULSW010000004">
    <property type="protein sequence ID" value="KAK3385171.1"/>
    <property type="molecule type" value="Genomic_DNA"/>
</dbReference>
<keyword evidence="5" id="KW-0406">Ion transport</keyword>
<evidence type="ECO:0000313" key="13">
    <source>
        <dbReference type="Proteomes" id="UP001285441"/>
    </source>
</evidence>
<feature type="transmembrane region" description="Helical" evidence="9">
    <location>
        <begin position="314"/>
        <end position="334"/>
    </location>
</feature>
<evidence type="ECO:0000256" key="5">
    <source>
        <dbReference type="ARBA" id="ARBA00023065"/>
    </source>
</evidence>
<dbReference type="Proteomes" id="UP001285441">
    <property type="component" value="Unassembled WGS sequence"/>
</dbReference>
<comment type="subcellular location">
    <subcellularLocation>
        <location evidence="1">Membrane</location>
        <topology evidence="1">Multi-pass membrane protein</topology>
    </subcellularLocation>
</comment>
<keyword evidence="7" id="KW-0325">Glycoprotein</keyword>
<feature type="compositionally biased region" description="Low complexity" evidence="8">
    <location>
        <begin position="521"/>
        <end position="541"/>
    </location>
</feature>
<evidence type="ECO:0000256" key="9">
    <source>
        <dbReference type="SAM" id="Phobius"/>
    </source>
</evidence>
<evidence type="ECO:0000259" key="11">
    <source>
        <dbReference type="PROSITE" id="PS51384"/>
    </source>
</evidence>
<feature type="transmembrane region" description="Helical" evidence="9">
    <location>
        <begin position="275"/>
        <end position="293"/>
    </location>
</feature>
<comment type="caution">
    <text evidence="12">The sequence shown here is derived from an EMBL/GenBank/DDBJ whole genome shotgun (WGS) entry which is preliminary data.</text>
</comment>
<evidence type="ECO:0000256" key="10">
    <source>
        <dbReference type="SAM" id="SignalP"/>
    </source>
</evidence>
<feature type="transmembrane region" description="Helical" evidence="9">
    <location>
        <begin position="175"/>
        <end position="196"/>
    </location>
</feature>
<dbReference type="SUPFAM" id="SSF52343">
    <property type="entry name" value="Ferredoxin reductase-like, C-terminal NADP-linked domain"/>
    <property type="match status" value="1"/>
</dbReference>
<dbReference type="PROSITE" id="PS51384">
    <property type="entry name" value="FAD_FR"/>
    <property type="match status" value="1"/>
</dbReference>
<proteinExistence type="predicted"/>
<evidence type="ECO:0000256" key="8">
    <source>
        <dbReference type="SAM" id="MobiDB-lite"/>
    </source>
</evidence>
<dbReference type="Pfam" id="PF01794">
    <property type="entry name" value="Ferric_reduct"/>
    <property type="match status" value="1"/>
</dbReference>
<dbReference type="SFLD" id="SFLDG01168">
    <property type="entry name" value="Ferric_reductase_subgroup_(FRE"/>
    <property type="match status" value="1"/>
</dbReference>
<keyword evidence="2" id="KW-0813">Transport</keyword>